<feature type="domain" description="Myb-like" evidence="2">
    <location>
        <begin position="1013"/>
        <end position="1058"/>
    </location>
</feature>
<dbReference type="EMBL" id="MN740844">
    <property type="protein sequence ID" value="QHU14599.1"/>
    <property type="molecule type" value="Genomic_DNA"/>
</dbReference>
<dbReference type="SMART" id="SM00717">
    <property type="entry name" value="SANT"/>
    <property type="match status" value="1"/>
</dbReference>
<sequence>MVKSKQDNKKKKKPIKPLRVLAKYIGRARKYGPVKRLNPAWQDRSGASGSSGSSSEKRRSIAAANKLEKFFELNSKYETGVLDDLPVGKKFTTKRLDWLANRDKSPTDERRVRQSEDKLLPPARWRLPWLRKQWEAQSKEGRKPFREWFADKAGRTSKSELAAYQRFIQLHPAYPTDNKANMIRERKKELKKALAAKKKNEAREKKDEFDTYPTSDSKDSKGSKDSKSKSSDNIAWKLSSKESNSQSSKSSNSSNDAVMYDETALRTETDDNLKKIARSMGFQDQGNTFNKNNTIKAIVKESKLQLREQKRLQRERLNLDKKLRAAGLGPKKAVTAKKKTLANQLTTAIEKSNFTIEKIVADLNKKTSGKLTKNEFQQWLIADPEFADLEKAGLAPTKAVTAKKKTIRRGRGARIPTNKQLDVLEGIFGIEIRRGTQMYPVDKRSTPRKRKRIAKVDINDDGEMKKRSKESPARKPASPKSQKEIRETLIRKPSIQRVNLTKCIKFSIKKANAISGRIRRSDGNNLELNTLLEREVMEIQQLKQLLKDVFESEFSLAKAVNSKSKTDGFREKLQTLVRKARNVCKNRVDIPIYGGLEFARSQSKKQEKVLQTARIKYSGASADIIDGLIEQERSFREKVRSNSGSTGSQSALSKKIVGNYHRSFRKYTPAIIRDIVRVKGKKKKKDDFDWSLSSSDEHKYVFKESDERRDPSPKRRENQKWMRQDLLRKPPPHDGRMNSDHDSIDGSYLSYDDWSKLLKGKDKKAKIFEDQINKTRVKVYPKMNNLAETIINYSNVKQDRKDRREEGLRILELEQQMLKLDLEGKIKDQRRHTDNMNREFPNPWLWVEKSVTAEQLFCLDMAPEMTKENPTLALVDLQMLLQTKWAEATAPIKKGYAEKATREGKRANFWTKELTSRFKKLHSSTKVTDLKYVMLKHKLTSELFQIRSKLPSFSNHIGVERNAFMISGDLFHVPLIFQAQQKKFIPYRDPKRSESYSRSSDYSRGEIVVERPRTPWTKREDDLILKEKRKSKLPWNDIASKLPDRSVDETRQRYMEFLSKRTAKGEYAYQYKEPVGKTYSRVRPPYIYRSRGKKFSEPEGDSQMFYNPRKFITDKNGTRIIFDSKAFEMIVYPPHHYQKGMNMDSNGEYFTDLNDYKMLQLDVKSVARMIAEAHIPGPLQTRAEIKVSKDLIITRFLEMTYYKDLKMDNDARVFAYTNKIDLAELYKETRELSKDISISLVVLKELIQAKDYKNMTKEEVKEILDKHFKRMKTDLNNNKITYDKAFEESLNLMRVVSGKSGGTKFNTYVKSHLPAKSSKPKRNKKPKPMKTIDNATSIL</sequence>
<feature type="compositionally biased region" description="Basic and acidic residues" evidence="1">
    <location>
        <begin position="216"/>
        <end position="230"/>
    </location>
</feature>
<feature type="region of interest" description="Disordered" evidence="1">
    <location>
        <begin position="702"/>
        <end position="740"/>
    </location>
</feature>
<feature type="region of interest" description="Disordered" evidence="1">
    <location>
        <begin position="35"/>
        <end position="59"/>
    </location>
</feature>
<feature type="compositionally biased region" description="Basic residues" evidence="1">
    <location>
        <begin position="1318"/>
        <end position="1328"/>
    </location>
</feature>
<feature type="compositionally biased region" description="Low complexity" evidence="1">
    <location>
        <begin position="44"/>
        <end position="54"/>
    </location>
</feature>
<feature type="region of interest" description="Disordered" evidence="1">
    <location>
        <begin position="439"/>
        <end position="484"/>
    </location>
</feature>
<dbReference type="Gene3D" id="1.10.10.60">
    <property type="entry name" value="Homeodomain-like"/>
    <property type="match status" value="1"/>
</dbReference>
<feature type="compositionally biased region" description="Basic and acidic residues" evidence="1">
    <location>
        <begin position="191"/>
        <end position="209"/>
    </location>
</feature>
<dbReference type="PROSITE" id="PS50090">
    <property type="entry name" value="MYB_LIKE"/>
    <property type="match status" value="1"/>
</dbReference>
<feature type="region of interest" description="Disordered" evidence="1">
    <location>
        <begin position="1313"/>
        <end position="1339"/>
    </location>
</feature>
<feature type="compositionally biased region" description="Low complexity" evidence="1">
    <location>
        <begin position="237"/>
        <end position="255"/>
    </location>
</feature>
<dbReference type="SUPFAM" id="SSF47095">
    <property type="entry name" value="HMG-box"/>
    <property type="match status" value="1"/>
</dbReference>
<dbReference type="SUPFAM" id="SSF46689">
    <property type="entry name" value="Homeodomain-like"/>
    <property type="match status" value="1"/>
</dbReference>
<organism evidence="3">
    <name type="scientific">viral metagenome</name>
    <dbReference type="NCBI Taxonomy" id="1070528"/>
    <lineage>
        <taxon>unclassified sequences</taxon>
        <taxon>metagenomes</taxon>
        <taxon>organismal metagenomes</taxon>
    </lineage>
</organism>
<protein>
    <recommendedName>
        <fullName evidence="2">Myb-like domain-containing protein</fullName>
    </recommendedName>
</protein>
<reference evidence="3" key="1">
    <citation type="journal article" date="2020" name="Nature">
        <title>Giant virus diversity and host interactions through global metagenomics.</title>
        <authorList>
            <person name="Schulz F."/>
            <person name="Roux S."/>
            <person name="Paez-Espino D."/>
            <person name="Jungbluth S."/>
            <person name="Walsh D.A."/>
            <person name="Denef V.J."/>
            <person name="McMahon K.D."/>
            <person name="Konstantinidis K.T."/>
            <person name="Eloe-Fadrosh E.A."/>
            <person name="Kyrpides N.C."/>
            <person name="Woyke T."/>
        </authorList>
    </citation>
    <scope>NUCLEOTIDE SEQUENCE</scope>
    <source>
        <strain evidence="3">GVMAG-S-1102113-126</strain>
    </source>
</reference>
<feature type="region of interest" description="Disordered" evidence="1">
    <location>
        <begin position="191"/>
        <end position="256"/>
    </location>
</feature>
<evidence type="ECO:0000259" key="2">
    <source>
        <dbReference type="PROSITE" id="PS50090"/>
    </source>
</evidence>
<dbReference type="InterPro" id="IPR001005">
    <property type="entry name" value="SANT/Myb"/>
</dbReference>
<accession>A0A6C0KA99</accession>
<evidence type="ECO:0000313" key="3">
    <source>
        <dbReference type="EMBL" id="QHU14599.1"/>
    </source>
</evidence>
<dbReference type="CDD" id="cd00167">
    <property type="entry name" value="SANT"/>
    <property type="match status" value="1"/>
</dbReference>
<dbReference type="InterPro" id="IPR009057">
    <property type="entry name" value="Homeodomain-like_sf"/>
</dbReference>
<dbReference type="InterPro" id="IPR036910">
    <property type="entry name" value="HMG_box_dom_sf"/>
</dbReference>
<evidence type="ECO:0000256" key="1">
    <source>
        <dbReference type="SAM" id="MobiDB-lite"/>
    </source>
</evidence>
<name>A0A6C0KA99_9ZZZZ</name>
<feature type="compositionally biased region" description="Basic and acidic residues" evidence="1">
    <location>
        <begin position="454"/>
        <end position="473"/>
    </location>
</feature>
<proteinExistence type="predicted"/>